<feature type="domain" description="PPi-type phosphoenolpyruvate carboxykinase lobe 2" evidence="2">
    <location>
        <begin position="516"/>
        <end position="625"/>
    </location>
</feature>
<comment type="caution">
    <text evidence="3">The sequence shown here is derived from an EMBL/GenBank/DDBJ whole genome shotgun (WGS) entry which is preliminary data.</text>
</comment>
<feature type="non-terminal residue" evidence="3">
    <location>
        <position position="722"/>
    </location>
</feature>
<dbReference type="AlphaFoldDB" id="A0A2W4QB14"/>
<evidence type="ECO:0000259" key="2">
    <source>
        <dbReference type="Pfam" id="PF26300"/>
    </source>
</evidence>
<evidence type="ECO:0000313" key="4">
    <source>
        <dbReference type="Proteomes" id="UP000249396"/>
    </source>
</evidence>
<accession>A0A2W4QB14</accession>
<proteinExistence type="predicted"/>
<dbReference type="InterPro" id="IPR058710">
    <property type="entry name" value="PEPCK_lobe_2"/>
</dbReference>
<reference evidence="3 4" key="1">
    <citation type="journal article" date="2018" name="Aquat. Microb. Ecol.">
        <title>Gammaproteobacterial methanotrophs dominate.</title>
        <authorList>
            <person name="Rissanen A.J."/>
            <person name="Saarenheimo J."/>
            <person name="Tiirola M."/>
            <person name="Peura S."/>
            <person name="Aalto S.L."/>
            <person name="Karvinen A."/>
            <person name="Nykanen H."/>
        </authorList>
    </citation>
    <scope>NUCLEOTIDE SEQUENCE [LARGE SCALE GENOMIC DNA]</scope>
    <source>
        <strain evidence="3">AMbin10</strain>
    </source>
</reference>
<dbReference type="Pfam" id="PF26300">
    <property type="entry name" value="PEPCK_PPi_lobe_2"/>
    <property type="match status" value="1"/>
</dbReference>
<gene>
    <name evidence="3" type="ORF">DM484_29695</name>
</gene>
<sequence>MDIESTLGLSSENHAGDGGLGLREHQRHLHINLLLAAEGQPVCESVDTGHFIATTRDLLDSYREKSHRLVEYLCPSDQRIQAFLDRYLNDLETRPIPRLPSSSLALHRHGLARELSLPPKQHYHESKYLKSYKVTQGVLHNPLNDRRTTEGSFHIAEGGFPIPGDKKAVPKAVFAKLLQSALNPPRDMLCLPFTHGQEKEAEMFVSLLIRPVVCPEVPGFLSLKSMEIRFFAPGSLVSNLDFVESIFGNAGNPYLPTNDAGLDTEHWSGHTGCVILAPHLIDLTKKELGLPHASEATERQKTDGMCWSDAAERYNNGLPFKITARDASGVIFTVLADNYFGYCKKEVKTQISFAANLFGLAEEEHAGGALTFPRHNHGEEFGADSRFHDTGYSLAEAVGRFGDALEWKPEGYAVDRRYPQLIYVQENVRIDLPKQTVSWEWEGQHHSLHLEPDKVYMHPTGYKVFMQKFKAGPSWRLIGTDAEGTFCHKPCTVSGGGKSEISKSIESAILFMPFFVADLEEDLDRVDAIFKRDYADRVHPELREPDHKSRSVLTPKRSLGSVIKLLTPSRDYTPEYNAWLQSIPNRIKSLVFLIKRFYRTDWGDDWRSHFCVDYINGHPAHELKLVDRRLVASNLRVGFETNGAWRVFKLRQDFIPAEKAQMEDDITASILVPSERLAYLNKKLERPVVKLTHNCEYRLFQRPDEAVHRGMDPQTESDLSLP</sequence>
<evidence type="ECO:0000256" key="1">
    <source>
        <dbReference type="SAM" id="MobiDB-lite"/>
    </source>
</evidence>
<dbReference type="Proteomes" id="UP000249396">
    <property type="component" value="Unassembled WGS sequence"/>
</dbReference>
<organism evidence="3 4">
    <name type="scientific">Candidatus Methylumidiphilus alinenensis</name>
    <dbReference type="NCBI Taxonomy" id="2202197"/>
    <lineage>
        <taxon>Bacteria</taxon>
        <taxon>Pseudomonadati</taxon>
        <taxon>Pseudomonadota</taxon>
        <taxon>Gammaproteobacteria</taxon>
        <taxon>Methylococcales</taxon>
        <taxon>Candidatus Methylumidiphilus</taxon>
    </lineage>
</organism>
<protein>
    <recommendedName>
        <fullName evidence="2">PPi-type phosphoenolpyruvate carboxykinase lobe 2 domain-containing protein</fullName>
    </recommendedName>
</protein>
<dbReference type="EMBL" id="QJPH01000576">
    <property type="protein sequence ID" value="PZN69471.1"/>
    <property type="molecule type" value="Genomic_DNA"/>
</dbReference>
<evidence type="ECO:0000313" key="3">
    <source>
        <dbReference type="EMBL" id="PZN69471.1"/>
    </source>
</evidence>
<feature type="region of interest" description="Disordered" evidence="1">
    <location>
        <begin position="1"/>
        <end position="21"/>
    </location>
</feature>
<name>A0A2W4QB14_9GAMM</name>